<comment type="caution">
    <text evidence="8">The sequence shown here is derived from an EMBL/GenBank/DDBJ whole genome shotgun (WGS) entry which is preliminary data.</text>
</comment>
<evidence type="ECO:0000259" key="7">
    <source>
        <dbReference type="PROSITE" id="PS50847"/>
    </source>
</evidence>
<keyword evidence="3 6" id="KW-0732">Signal</keyword>
<sequence length="170" mass="17515">MNAMTASSKCRAAFAATAAAAVLAAVPVVGAQTAHAQPYPPDPPSLTLSATTVDAGDELSFTGTGFDPNEGVVALLLSKPIKLGRFTADSNGTVQGTVTIPKWTDPGRHTFLLKGKESKLTLSAKITVRPNKPHLADTGEDRSSLLLGGAAGLLVLGAGTMMAVRRRKHN</sequence>
<keyword evidence="5" id="KW-1133">Transmembrane helix</keyword>
<dbReference type="InterPro" id="IPR019931">
    <property type="entry name" value="LPXTG_anchor"/>
</dbReference>
<dbReference type="EMBL" id="JACHNE010000001">
    <property type="protein sequence ID" value="MBB5795587.1"/>
    <property type="molecule type" value="Genomic_DNA"/>
</dbReference>
<feature type="chain" id="PRO_5030551170" evidence="6">
    <location>
        <begin position="37"/>
        <end position="170"/>
    </location>
</feature>
<evidence type="ECO:0000313" key="9">
    <source>
        <dbReference type="Proteomes" id="UP000590647"/>
    </source>
</evidence>
<dbReference type="Proteomes" id="UP000590647">
    <property type="component" value="Unassembled WGS sequence"/>
</dbReference>
<evidence type="ECO:0000256" key="1">
    <source>
        <dbReference type="ARBA" id="ARBA00022512"/>
    </source>
</evidence>
<dbReference type="AlphaFoldDB" id="A0A7W9H4I9"/>
<organism evidence="8 9">
    <name type="scientific">Streptomyces caelestis</name>
    <dbReference type="NCBI Taxonomy" id="36816"/>
    <lineage>
        <taxon>Bacteria</taxon>
        <taxon>Bacillati</taxon>
        <taxon>Actinomycetota</taxon>
        <taxon>Actinomycetes</taxon>
        <taxon>Kitasatosporales</taxon>
        <taxon>Streptomycetaceae</taxon>
        <taxon>Streptomyces</taxon>
    </lineage>
</organism>
<dbReference type="PROSITE" id="PS50847">
    <property type="entry name" value="GRAM_POS_ANCHORING"/>
    <property type="match status" value="1"/>
</dbReference>
<protein>
    <submittedName>
        <fullName evidence="8">LPXTG-motif cell wall-anchored protein</fullName>
    </submittedName>
</protein>
<evidence type="ECO:0000313" key="8">
    <source>
        <dbReference type="EMBL" id="MBB5795587.1"/>
    </source>
</evidence>
<keyword evidence="2" id="KW-0964">Secreted</keyword>
<name>A0A7W9H4I9_9ACTN</name>
<keyword evidence="5" id="KW-0812">Transmembrane</keyword>
<keyword evidence="5" id="KW-0472">Membrane</keyword>
<keyword evidence="9" id="KW-1185">Reference proteome</keyword>
<feature type="domain" description="Gram-positive cocci surface proteins LPxTG" evidence="7">
    <location>
        <begin position="135"/>
        <end position="170"/>
    </location>
</feature>
<dbReference type="RefSeq" id="WP_184985045.1">
    <property type="nucleotide sequence ID" value="NZ_JACHNE010000001.1"/>
</dbReference>
<accession>A0A7W9H4I9</accession>
<feature type="signal peptide" evidence="6">
    <location>
        <begin position="1"/>
        <end position="36"/>
    </location>
</feature>
<dbReference type="NCBIfam" id="TIGR01167">
    <property type="entry name" value="LPXTG_anchor"/>
    <property type="match status" value="1"/>
</dbReference>
<keyword evidence="4" id="KW-0572">Peptidoglycan-anchor</keyword>
<keyword evidence="1" id="KW-0134">Cell wall</keyword>
<proteinExistence type="predicted"/>
<gene>
    <name evidence="8" type="ORF">HDA41_003551</name>
</gene>
<evidence type="ECO:0000256" key="3">
    <source>
        <dbReference type="ARBA" id="ARBA00022729"/>
    </source>
</evidence>
<feature type="transmembrane region" description="Helical" evidence="5">
    <location>
        <begin position="145"/>
        <end position="164"/>
    </location>
</feature>
<reference evidence="8 9" key="1">
    <citation type="submission" date="2020-08" db="EMBL/GenBank/DDBJ databases">
        <title>Sequencing the genomes of 1000 actinobacteria strains.</title>
        <authorList>
            <person name="Klenk H.-P."/>
        </authorList>
    </citation>
    <scope>NUCLEOTIDE SEQUENCE [LARGE SCALE GENOMIC DNA]</scope>
    <source>
        <strain evidence="8 9">DSM 40084</strain>
    </source>
</reference>
<evidence type="ECO:0000256" key="6">
    <source>
        <dbReference type="SAM" id="SignalP"/>
    </source>
</evidence>
<evidence type="ECO:0000256" key="4">
    <source>
        <dbReference type="ARBA" id="ARBA00023088"/>
    </source>
</evidence>
<evidence type="ECO:0000256" key="5">
    <source>
        <dbReference type="SAM" id="Phobius"/>
    </source>
</evidence>
<evidence type="ECO:0000256" key="2">
    <source>
        <dbReference type="ARBA" id="ARBA00022525"/>
    </source>
</evidence>